<keyword evidence="2" id="KW-1185">Reference proteome</keyword>
<dbReference type="KEGG" id="spar:SPRG_09364"/>
<dbReference type="AlphaFoldDB" id="A0A067CF24"/>
<dbReference type="Proteomes" id="UP000030745">
    <property type="component" value="Unassembled WGS sequence"/>
</dbReference>
<proteinExistence type="predicted"/>
<reference evidence="1 2" key="1">
    <citation type="journal article" date="2013" name="PLoS Genet.">
        <title>Distinctive expansion of potential virulence genes in the genome of the oomycete fish pathogen Saprolegnia parasitica.</title>
        <authorList>
            <person name="Jiang R.H."/>
            <person name="de Bruijn I."/>
            <person name="Haas B.J."/>
            <person name="Belmonte R."/>
            <person name="Lobach L."/>
            <person name="Christie J."/>
            <person name="van den Ackerveken G."/>
            <person name="Bottin A."/>
            <person name="Bulone V."/>
            <person name="Diaz-Moreno S.M."/>
            <person name="Dumas B."/>
            <person name="Fan L."/>
            <person name="Gaulin E."/>
            <person name="Govers F."/>
            <person name="Grenville-Briggs L.J."/>
            <person name="Horner N.R."/>
            <person name="Levin J.Z."/>
            <person name="Mammella M."/>
            <person name="Meijer H.J."/>
            <person name="Morris P."/>
            <person name="Nusbaum C."/>
            <person name="Oome S."/>
            <person name="Phillips A.J."/>
            <person name="van Rooyen D."/>
            <person name="Rzeszutek E."/>
            <person name="Saraiva M."/>
            <person name="Secombes C.J."/>
            <person name="Seidl M.F."/>
            <person name="Snel B."/>
            <person name="Stassen J.H."/>
            <person name="Sykes S."/>
            <person name="Tripathy S."/>
            <person name="van den Berg H."/>
            <person name="Vega-Arreguin J.C."/>
            <person name="Wawra S."/>
            <person name="Young S.K."/>
            <person name="Zeng Q."/>
            <person name="Dieguez-Uribeondo J."/>
            <person name="Russ C."/>
            <person name="Tyler B.M."/>
            <person name="van West P."/>
        </authorList>
    </citation>
    <scope>NUCLEOTIDE SEQUENCE [LARGE SCALE GENOMIC DNA]</scope>
    <source>
        <strain evidence="1 2">CBS 223.65</strain>
    </source>
</reference>
<name>A0A067CF24_SAPPC</name>
<gene>
    <name evidence="1" type="ORF">SPRG_09364</name>
</gene>
<accession>A0A067CF24</accession>
<protein>
    <submittedName>
        <fullName evidence="1">Uncharacterized protein</fullName>
    </submittedName>
</protein>
<dbReference type="GeneID" id="24131532"/>
<dbReference type="RefSeq" id="XP_012203849.1">
    <property type="nucleotide sequence ID" value="XM_012348459.1"/>
</dbReference>
<evidence type="ECO:0000313" key="2">
    <source>
        <dbReference type="Proteomes" id="UP000030745"/>
    </source>
</evidence>
<dbReference type="EMBL" id="KK583232">
    <property type="protein sequence ID" value="KDO25422.1"/>
    <property type="molecule type" value="Genomic_DNA"/>
</dbReference>
<dbReference type="VEuPathDB" id="FungiDB:SPRG_09364"/>
<sequence>MKRVRSDYHMFVPGVLSVARSIPEPLPIIASPRILELELPPSNLEPLTRSVAAQTSTPPETEETDVAIADAGDEDERAYSGVRTESEARLFQYFLARCPSEDFADIAAQWNALLHTWRAADCLEVRLATGLVTMTDVTLKTADHLAVHAAIERAIGPATSEASTKHQVVVGMSALASTPTLRKRQYLPCPHCGHKTRRHTKDLAETCELYQFYRRRNVATSNGYSFEKAIEDFAQQQDSEPEASSASYIV</sequence>
<organism evidence="1 2">
    <name type="scientific">Saprolegnia parasitica (strain CBS 223.65)</name>
    <dbReference type="NCBI Taxonomy" id="695850"/>
    <lineage>
        <taxon>Eukaryota</taxon>
        <taxon>Sar</taxon>
        <taxon>Stramenopiles</taxon>
        <taxon>Oomycota</taxon>
        <taxon>Saprolegniomycetes</taxon>
        <taxon>Saprolegniales</taxon>
        <taxon>Saprolegniaceae</taxon>
        <taxon>Saprolegnia</taxon>
    </lineage>
</organism>
<evidence type="ECO:0000313" key="1">
    <source>
        <dbReference type="EMBL" id="KDO25422.1"/>
    </source>
</evidence>